<keyword evidence="6 7" id="KW-0472">Membrane</keyword>
<reference evidence="9" key="1">
    <citation type="submission" date="2020-10" db="EMBL/GenBank/DDBJ databases">
        <title>Ca. Dormibacterota MAGs.</title>
        <authorList>
            <person name="Montgomery K."/>
        </authorList>
    </citation>
    <scope>NUCLEOTIDE SEQUENCE [LARGE SCALE GENOMIC DNA]</scope>
    <source>
        <strain evidence="9">SC8812_S17_10</strain>
    </source>
</reference>
<dbReference type="Proteomes" id="UP000612893">
    <property type="component" value="Unassembled WGS sequence"/>
</dbReference>
<keyword evidence="4 7" id="KW-0812">Transmembrane</keyword>
<feature type="transmembrane region" description="Helical" evidence="7">
    <location>
        <begin position="352"/>
        <end position="372"/>
    </location>
</feature>
<dbReference type="InterPro" id="IPR044049">
    <property type="entry name" value="EccD_transm"/>
</dbReference>
<keyword evidence="10" id="KW-1185">Reference proteome</keyword>
<dbReference type="EMBL" id="JAEKNR010000045">
    <property type="protein sequence ID" value="MBJ7597204.1"/>
    <property type="molecule type" value="Genomic_DNA"/>
</dbReference>
<dbReference type="NCBIfam" id="TIGR03920">
    <property type="entry name" value="T7SS_EccD"/>
    <property type="match status" value="1"/>
</dbReference>
<organism evidence="9 10">
    <name type="scientific">Candidatus Nephthysia bennettiae</name>
    <dbReference type="NCBI Taxonomy" id="3127016"/>
    <lineage>
        <taxon>Bacteria</taxon>
        <taxon>Bacillati</taxon>
        <taxon>Candidatus Dormiibacterota</taxon>
        <taxon>Candidatus Dormibacteria</taxon>
        <taxon>Candidatus Dormibacterales</taxon>
        <taxon>Candidatus Dormibacteraceae</taxon>
        <taxon>Candidatus Nephthysia</taxon>
    </lineage>
</organism>
<feature type="transmembrane region" description="Helical" evidence="7">
    <location>
        <begin position="199"/>
        <end position="218"/>
    </location>
</feature>
<dbReference type="Pfam" id="PF19053">
    <property type="entry name" value="EccD"/>
    <property type="match status" value="1"/>
</dbReference>
<evidence type="ECO:0000313" key="9">
    <source>
        <dbReference type="EMBL" id="MBJ7597204.1"/>
    </source>
</evidence>
<comment type="similarity">
    <text evidence="2">Belongs to the EccD/Snm4 family.</text>
</comment>
<evidence type="ECO:0000256" key="3">
    <source>
        <dbReference type="ARBA" id="ARBA00022475"/>
    </source>
</evidence>
<feature type="transmembrane region" description="Helical" evidence="7">
    <location>
        <begin position="173"/>
        <end position="193"/>
    </location>
</feature>
<dbReference type="InterPro" id="IPR024962">
    <property type="entry name" value="YukD-like"/>
</dbReference>
<comment type="subcellular location">
    <subcellularLocation>
        <location evidence="1">Cell membrane</location>
        <topology evidence="1">Multi-pass membrane protein</topology>
    </subcellularLocation>
</comment>
<accession>A0A934JZT5</accession>
<evidence type="ECO:0000313" key="10">
    <source>
        <dbReference type="Proteomes" id="UP000612893"/>
    </source>
</evidence>
<feature type="transmembrane region" description="Helical" evidence="7">
    <location>
        <begin position="140"/>
        <end position="161"/>
    </location>
</feature>
<feature type="transmembrane region" description="Helical" evidence="7">
    <location>
        <begin position="117"/>
        <end position="134"/>
    </location>
</feature>
<protein>
    <submittedName>
        <fullName evidence="9">Type VII secretion integral membrane protein EccD</fullName>
    </submittedName>
</protein>
<evidence type="ECO:0000256" key="7">
    <source>
        <dbReference type="SAM" id="Phobius"/>
    </source>
</evidence>
<evidence type="ECO:0000259" key="8">
    <source>
        <dbReference type="Pfam" id="PF19053"/>
    </source>
</evidence>
<dbReference type="GO" id="GO:0005886">
    <property type="term" value="C:plasma membrane"/>
    <property type="evidence" value="ECO:0007669"/>
    <property type="project" value="UniProtKB-SubCell"/>
</dbReference>
<dbReference type="Pfam" id="PF08817">
    <property type="entry name" value="YukD"/>
    <property type="match status" value="1"/>
</dbReference>
<name>A0A934JZT5_9BACT</name>
<feature type="transmembrane region" description="Helical" evidence="7">
    <location>
        <begin position="298"/>
        <end position="319"/>
    </location>
</feature>
<comment type="caution">
    <text evidence="9">The sequence shown here is derived from an EMBL/GenBank/DDBJ whole genome shotgun (WGS) entry which is preliminary data.</text>
</comment>
<dbReference type="AlphaFoldDB" id="A0A934JZT5"/>
<keyword evidence="5 7" id="KW-1133">Transmembrane helix</keyword>
<dbReference type="Gene3D" id="3.10.20.90">
    <property type="entry name" value="Phosphatidylinositol 3-kinase Catalytic Subunit, Chain A, domain 1"/>
    <property type="match status" value="1"/>
</dbReference>
<evidence type="ECO:0000256" key="4">
    <source>
        <dbReference type="ARBA" id="ARBA00022692"/>
    </source>
</evidence>
<proteinExistence type="inferred from homology"/>
<evidence type="ECO:0000256" key="1">
    <source>
        <dbReference type="ARBA" id="ARBA00004651"/>
    </source>
</evidence>
<evidence type="ECO:0000256" key="6">
    <source>
        <dbReference type="ARBA" id="ARBA00023136"/>
    </source>
</evidence>
<evidence type="ECO:0000256" key="2">
    <source>
        <dbReference type="ARBA" id="ARBA00006162"/>
    </source>
</evidence>
<keyword evidence="3" id="KW-1003">Cell membrane</keyword>
<feature type="transmembrane region" description="Helical" evidence="7">
    <location>
        <begin position="225"/>
        <end position="246"/>
    </location>
</feature>
<feature type="non-terminal residue" evidence="9">
    <location>
        <position position="375"/>
    </location>
</feature>
<feature type="domain" description="EccD-like transmembrane" evidence="8">
    <location>
        <begin position="116"/>
        <end position="366"/>
    </location>
</feature>
<sequence length="375" mass="37550">MADNACSVTVVGSRTRVDVSLPGGLPVSELVWDLVDLVAEPEGEGRVPRWGLVRTGGRVLSGERGLAEQGVTDGSMLFLRDLARPPEPPAIDDYAEAVALAVDARGGRWTAASRERVLLAVAVGWALVASAFALRLDGLALRTVTALCGAALLVLAGTLAARRWGRGGVGATLALSSLPLWGVGGMGAGLLAGLSGLPLYPAAAGFVGLGAVFALFAGETARAPVAGVLSALGAPAAVAALCLALGAGPVQIASVLATLALVGVRFAPRLAVRLAGLGSQRSLSPLALRPHVDAGHSLLAAMVAGAALVMAASCVLLALDGGWYERGLVAAVALGAATQVRHFRFALEAAPLALAALAGLGALELAGLRYLWAGS</sequence>
<evidence type="ECO:0000256" key="5">
    <source>
        <dbReference type="ARBA" id="ARBA00022989"/>
    </source>
</evidence>
<gene>
    <name evidence="9" type="primary">eccD</name>
    <name evidence="9" type="ORF">JF922_03845</name>
</gene>
<dbReference type="RefSeq" id="WP_338199255.1">
    <property type="nucleotide sequence ID" value="NZ_JAEKNR010000045.1"/>
</dbReference>
<dbReference type="InterPro" id="IPR006707">
    <property type="entry name" value="T7SS_EccD"/>
</dbReference>